<proteinExistence type="predicted"/>
<dbReference type="InterPro" id="IPR018060">
    <property type="entry name" value="HTH_AraC"/>
</dbReference>
<sequence>MITENLRRDDAYALSIGELRFGLTRVEKINDLEEGASWLSPADPNTYLLVSTKRDNVQFAINGQMLSLNRGAFLFGLPGQQVEYLGGRQDEAEVGYALLFEKYGNQLEQDELVRILSTDNANGPVSNDCPTFVLDLCDSVYRHWHAPSSLERLRGQAAFYELMYNLLSELVSSKEQGIHSALDMIRAYLDANFEENISIESLAERIGVSSRHFRRSFKERYGVSATDYVTELRMSRAKRLMEASVQPIGEIARHVGYHDESHFRRMFKQQMGFSPSIYLKNRQLKVAACSFPNIGQLLPLNVIPFAAPIDHDWTDYYRRKFHTDVQFPLRHNNEINRKMLQAARPDRIIAIDAYGSAEFQQGLGEIAPVLVIPWRTRNWREHLLLTASFLDKTEEAVNWLAAYDEKVDRVCELMGRISRWEEMDILLIDRHDCYRFSGSTDPVSWSRRRLPFAPARHNAAIDPAFVKLTTMESDFSDAGRIMVMLSEDRQSRLTWSALQQSPSWKKRKAVRHSRIHTVLAGPWFEYTAYNHGAILDQVLRAIKAFS</sequence>
<accession>A0ABU9DG54</accession>
<dbReference type="Pfam" id="PF12833">
    <property type="entry name" value="HTH_18"/>
    <property type="match status" value="1"/>
</dbReference>
<dbReference type="RefSeq" id="WP_341413768.1">
    <property type="nucleotide sequence ID" value="NZ_JBBPCC010000001.1"/>
</dbReference>
<keyword evidence="1" id="KW-0805">Transcription regulation</keyword>
<dbReference type="PROSITE" id="PS00041">
    <property type="entry name" value="HTH_ARAC_FAMILY_1"/>
    <property type="match status" value="1"/>
</dbReference>
<keyword evidence="6" id="KW-1185">Reference proteome</keyword>
<comment type="caution">
    <text evidence="5">The sequence shown here is derived from an EMBL/GenBank/DDBJ whole genome shotgun (WGS) entry which is preliminary data.</text>
</comment>
<evidence type="ECO:0000256" key="3">
    <source>
        <dbReference type="ARBA" id="ARBA00023163"/>
    </source>
</evidence>
<gene>
    <name evidence="5" type="ORF">WMW72_02220</name>
</gene>
<evidence type="ECO:0000256" key="1">
    <source>
        <dbReference type="ARBA" id="ARBA00023015"/>
    </source>
</evidence>
<dbReference type="Proteomes" id="UP001469365">
    <property type="component" value="Unassembled WGS sequence"/>
</dbReference>
<evidence type="ECO:0000313" key="6">
    <source>
        <dbReference type="Proteomes" id="UP001469365"/>
    </source>
</evidence>
<dbReference type="SMART" id="SM00342">
    <property type="entry name" value="HTH_ARAC"/>
    <property type="match status" value="1"/>
</dbReference>
<dbReference type="PANTHER" id="PTHR46796:SF6">
    <property type="entry name" value="ARAC SUBFAMILY"/>
    <property type="match status" value="1"/>
</dbReference>
<dbReference type="InterPro" id="IPR020449">
    <property type="entry name" value="Tscrpt_reg_AraC-type_HTH"/>
</dbReference>
<dbReference type="Gene3D" id="1.10.10.60">
    <property type="entry name" value="Homeodomain-like"/>
    <property type="match status" value="2"/>
</dbReference>
<name>A0ABU9DG54_9BACL</name>
<dbReference type="Gene3D" id="3.40.50.1980">
    <property type="entry name" value="Nitrogenase molybdenum iron protein domain"/>
    <property type="match status" value="2"/>
</dbReference>
<keyword evidence="2" id="KW-0238">DNA-binding</keyword>
<reference evidence="5 6" key="1">
    <citation type="submission" date="2024-04" db="EMBL/GenBank/DDBJ databases">
        <title>draft genome sequnece of Paenibacillus filicis.</title>
        <authorList>
            <person name="Kim D.-U."/>
        </authorList>
    </citation>
    <scope>NUCLEOTIDE SEQUENCE [LARGE SCALE GENOMIC DNA]</scope>
    <source>
        <strain evidence="5 6">KACC14197</strain>
    </source>
</reference>
<dbReference type="SUPFAM" id="SSF46689">
    <property type="entry name" value="Homeodomain-like"/>
    <property type="match status" value="2"/>
</dbReference>
<keyword evidence="3" id="KW-0804">Transcription</keyword>
<dbReference type="InterPro" id="IPR009057">
    <property type="entry name" value="Homeodomain-like_sf"/>
</dbReference>
<dbReference type="PROSITE" id="PS01124">
    <property type="entry name" value="HTH_ARAC_FAMILY_2"/>
    <property type="match status" value="1"/>
</dbReference>
<dbReference type="SUPFAM" id="SSF53807">
    <property type="entry name" value="Helical backbone' metal receptor"/>
    <property type="match status" value="1"/>
</dbReference>
<dbReference type="EMBL" id="JBBPCC010000001">
    <property type="protein sequence ID" value="MEK8126718.1"/>
    <property type="molecule type" value="Genomic_DNA"/>
</dbReference>
<feature type="domain" description="HTH araC/xylS-type" evidence="4">
    <location>
        <begin position="183"/>
        <end position="281"/>
    </location>
</feature>
<dbReference type="InterPro" id="IPR018062">
    <property type="entry name" value="HTH_AraC-typ_CS"/>
</dbReference>
<dbReference type="InterPro" id="IPR050204">
    <property type="entry name" value="AraC_XylS_family_regulators"/>
</dbReference>
<evidence type="ECO:0000256" key="2">
    <source>
        <dbReference type="ARBA" id="ARBA00023125"/>
    </source>
</evidence>
<evidence type="ECO:0000313" key="5">
    <source>
        <dbReference type="EMBL" id="MEK8126718.1"/>
    </source>
</evidence>
<evidence type="ECO:0000259" key="4">
    <source>
        <dbReference type="PROSITE" id="PS01124"/>
    </source>
</evidence>
<dbReference type="PRINTS" id="PR00032">
    <property type="entry name" value="HTHARAC"/>
</dbReference>
<organism evidence="5 6">
    <name type="scientific">Paenibacillus filicis</name>
    <dbReference type="NCBI Taxonomy" id="669464"/>
    <lineage>
        <taxon>Bacteria</taxon>
        <taxon>Bacillati</taxon>
        <taxon>Bacillota</taxon>
        <taxon>Bacilli</taxon>
        <taxon>Bacillales</taxon>
        <taxon>Paenibacillaceae</taxon>
        <taxon>Paenibacillus</taxon>
    </lineage>
</organism>
<protein>
    <submittedName>
        <fullName evidence="5">AraC family transcriptional regulator</fullName>
    </submittedName>
</protein>
<dbReference type="PANTHER" id="PTHR46796">
    <property type="entry name" value="HTH-TYPE TRANSCRIPTIONAL ACTIVATOR RHAS-RELATED"/>
    <property type="match status" value="1"/>
</dbReference>